<sequence length="269" mass="30537">MKQLVRDVFKEEQQRQQRAARRQDAVSALSTPDVHEFMQLLLNRIACESYAVPNNLVGMESRDLDSILETPKQQRHPHLLGQEPAQQNKKQEHAESYMRLLDKLDKQHAIIDKLVARIPSSAIQTNVDDRGTKRRNVDSDTDIVNNQNADKRLCKITERLATIQERMDTLGNSLAMNDGNPPNTTDAAESTPNIPDDEKHQPTGNETEPMETSDHDPQISKSGGKKHITQSLVDKNAVSYNLRTHTKREANLRDSVPRHEYVSNILNNL</sequence>
<evidence type="ECO:0000313" key="2">
    <source>
        <dbReference type="EMBL" id="DBA11644.1"/>
    </source>
</evidence>
<reference evidence="2" key="2">
    <citation type="submission" date="2023-01" db="EMBL/GenBank/DDBJ databases">
        <authorList>
            <person name="Rosani U."/>
            <person name="Delmont T.O."/>
            <person name="Gaia M."/>
            <person name="Krupovic M."/>
        </authorList>
    </citation>
    <scope>NUCLEOTIDE SEQUENCE</scope>
    <source>
        <strain evidence="2">MalacoHV4/Med/2018 155</strain>
    </source>
</reference>
<feature type="compositionally biased region" description="Polar residues" evidence="1">
    <location>
        <begin position="172"/>
        <end position="193"/>
    </location>
</feature>
<protein>
    <submittedName>
        <fullName evidence="2">ORF30</fullName>
    </submittedName>
</protein>
<dbReference type="EMBL" id="BK063071">
    <property type="protein sequence ID" value="DBA11644.1"/>
    <property type="molecule type" value="Genomic_DNA"/>
</dbReference>
<accession>A0AA48SIL5</accession>
<proteinExistence type="predicted"/>
<name>A0AA48SIL5_9VIRU</name>
<reference evidence="2" key="1">
    <citation type="journal article" date="2023" name="Front. Mar. Sci.">
        <title>Tracing the invertebrate herpesviruses in the global sequence datasets.</title>
        <authorList>
            <person name="Rosani U."/>
            <person name="Gaia M."/>
            <person name="Delmont T.O."/>
            <person name="Krupovic M."/>
        </authorList>
    </citation>
    <scope>NUCLEOTIDE SEQUENCE</scope>
    <source>
        <strain evidence="2">MalacoHV4/Med/2018 155</strain>
    </source>
</reference>
<feature type="region of interest" description="Disordered" evidence="1">
    <location>
        <begin position="172"/>
        <end position="232"/>
    </location>
</feature>
<feature type="region of interest" description="Disordered" evidence="1">
    <location>
        <begin position="72"/>
        <end position="92"/>
    </location>
</feature>
<evidence type="ECO:0000256" key="1">
    <source>
        <dbReference type="SAM" id="MobiDB-lite"/>
    </source>
</evidence>
<organism evidence="2">
    <name type="scientific">Malaco herpesvirus 4</name>
    <dbReference type="NCBI Taxonomy" id="3031800"/>
    <lineage>
        <taxon>Viruses</taxon>
        <taxon>Duplodnaviria</taxon>
        <taxon>Heunggongvirae</taxon>
        <taxon>Peploviricota</taxon>
        <taxon>Herviviricetes</taxon>
        <taxon>Herpesvirales</taxon>
        <taxon>Malacoherpesviridae</taxon>
    </lineage>
</organism>